<keyword evidence="1" id="KW-0472">Membrane</keyword>
<protein>
    <submittedName>
        <fullName evidence="2">Uncharacterized protein</fullName>
    </submittedName>
</protein>
<feature type="transmembrane region" description="Helical" evidence="1">
    <location>
        <begin position="6"/>
        <end position="28"/>
    </location>
</feature>
<gene>
    <name evidence="2" type="ordered locus">COB47_1195</name>
</gene>
<organism evidence="2 3">
    <name type="scientific">Caldicellulosiruptor obsidiansis (strain ATCC BAA-2073 / JCM 16842 / OB47)</name>
    <dbReference type="NCBI Taxonomy" id="608506"/>
    <lineage>
        <taxon>Bacteria</taxon>
        <taxon>Bacillati</taxon>
        <taxon>Bacillota</taxon>
        <taxon>Bacillota incertae sedis</taxon>
        <taxon>Caldicellulosiruptorales</taxon>
        <taxon>Caldicellulosiruptoraceae</taxon>
        <taxon>Caldicellulosiruptor</taxon>
    </lineage>
</organism>
<evidence type="ECO:0000313" key="2">
    <source>
        <dbReference type="EMBL" id="ADL42488.1"/>
    </source>
</evidence>
<keyword evidence="3" id="KW-1185">Reference proteome</keyword>
<evidence type="ECO:0000313" key="3">
    <source>
        <dbReference type="Proteomes" id="UP000000347"/>
    </source>
</evidence>
<sequence>MNIDWSFNILVLNRLLYAIFGILLFIIVQKKFKKYV</sequence>
<dbReference type="EMBL" id="CP002164">
    <property type="protein sequence ID" value="ADL42488.1"/>
    <property type="molecule type" value="Genomic_DNA"/>
</dbReference>
<evidence type="ECO:0000256" key="1">
    <source>
        <dbReference type="SAM" id="Phobius"/>
    </source>
</evidence>
<proteinExistence type="predicted"/>
<accession>D9TKF6</accession>
<name>D9TKF6_CALOO</name>
<dbReference type="KEGG" id="cob:COB47_1195"/>
<keyword evidence="1" id="KW-0812">Transmembrane</keyword>
<dbReference type="HOGENOM" id="CLU_3355139_0_0_9"/>
<dbReference type="Proteomes" id="UP000000347">
    <property type="component" value="Chromosome"/>
</dbReference>
<reference evidence="2 3" key="1">
    <citation type="journal article" date="2010" name="J. Bacteriol.">
        <title>Complete genome sequence of the cellulolytic thermophile Caldicellulosiruptor obsidiansis OB47T.</title>
        <authorList>
            <person name="Elkins J.G."/>
            <person name="Lochner A."/>
            <person name="Hamilton-Brehm S.D."/>
            <person name="Davenport K.W."/>
            <person name="Podar M."/>
            <person name="Brown S.D."/>
            <person name="Land M.L."/>
            <person name="Hauser L.J."/>
            <person name="Klingeman D.M."/>
            <person name="Raman B."/>
            <person name="Goodwin L.A."/>
            <person name="Tapia R."/>
            <person name="Meincke L.J."/>
            <person name="Detter J.C."/>
            <person name="Bruce D.C."/>
            <person name="Han C.S."/>
            <person name="Palumbo A.V."/>
            <person name="Cottingham R.W."/>
            <person name="Keller M."/>
            <person name="Graham D.E."/>
        </authorList>
    </citation>
    <scope>NUCLEOTIDE SEQUENCE [LARGE SCALE GENOMIC DNA]</scope>
    <source>
        <strain evidence="3">ATCC BAA-2073 / strain OB47</strain>
    </source>
</reference>
<dbReference type="AlphaFoldDB" id="D9TKF6"/>
<keyword evidence="1" id="KW-1133">Transmembrane helix</keyword>